<proteinExistence type="predicted"/>
<comment type="cofactor">
    <cofactor evidence="1">
        <name>Mn(2+)</name>
        <dbReference type="ChEBI" id="CHEBI:29035"/>
    </cofactor>
</comment>
<dbReference type="GO" id="GO:0016787">
    <property type="term" value="F:hydrolase activity"/>
    <property type="evidence" value="ECO:0007669"/>
    <property type="project" value="InterPro"/>
</dbReference>
<dbReference type="PANTHER" id="PTHR45668:SF3">
    <property type="entry name" value="SERINE_THREONINE-PROTEIN PHOSPHATASE RDGC"/>
    <property type="match status" value="1"/>
</dbReference>
<dbReference type="Proteomes" id="UP000271889">
    <property type="component" value="Unassembled WGS sequence"/>
</dbReference>
<dbReference type="EMBL" id="UYRV01122557">
    <property type="protein sequence ID" value="VDN33323.1"/>
    <property type="molecule type" value="Genomic_DNA"/>
</dbReference>
<reference evidence="5 6" key="1">
    <citation type="submission" date="2018-11" db="EMBL/GenBank/DDBJ databases">
        <authorList>
            <consortium name="Pathogen Informatics"/>
        </authorList>
    </citation>
    <scope>NUCLEOTIDE SEQUENCE [LARGE SCALE GENOMIC DNA]</scope>
</reference>
<dbReference type="InterPro" id="IPR051134">
    <property type="entry name" value="PPP_phosphatase"/>
</dbReference>
<evidence type="ECO:0000256" key="2">
    <source>
        <dbReference type="ARBA" id="ARBA00022723"/>
    </source>
</evidence>
<keyword evidence="3" id="KW-0464">Manganese</keyword>
<name>A0A3P7N8Y5_CYLGO</name>
<dbReference type="AlphaFoldDB" id="A0A3P7N8Y5"/>
<dbReference type="InterPro" id="IPR029052">
    <property type="entry name" value="Metallo-depent_PP-like"/>
</dbReference>
<dbReference type="OrthoDB" id="5845807at2759"/>
<evidence type="ECO:0000256" key="3">
    <source>
        <dbReference type="ARBA" id="ARBA00023211"/>
    </source>
</evidence>
<dbReference type="PANTHER" id="PTHR45668">
    <property type="entry name" value="SERINE/THREONINE-PROTEIN PHOSPHATASE 5-RELATED"/>
    <property type="match status" value="1"/>
</dbReference>
<accession>A0A3P7N8Y5</accession>
<keyword evidence="2" id="KW-0479">Metal-binding</keyword>
<organism evidence="5 6">
    <name type="scientific">Cylicostephanus goldi</name>
    <name type="common">Nematode worm</name>
    <dbReference type="NCBI Taxonomy" id="71465"/>
    <lineage>
        <taxon>Eukaryota</taxon>
        <taxon>Metazoa</taxon>
        <taxon>Ecdysozoa</taxon>
        <taxon>Nematoda</taxon>
        <taxon>Chromadorea</taxon>
        <taxon>Rhabditida</taxon>
        <taxon>Rhabditina</taxon>
        <taxon>Rhabditomorpha</taxon>
        <taxon>Strongyloidea</taxon>
        <taxon>Strongylidae</taxon>
        <taxon>Cylicostephanus</taxon>
    </lineage>
</organism>
<evidence type="ECO:0000259" key="4">
    <source>
        <dbReference type="Pfam" id="PF00149"/>
    </source>
</evidence>
<dbReference type="InterPro" id="IPR004843">
    <property type="entry name" value="Calcineurin-like_PHP"/>
</dbReference>
<gene>
    <name evidence="5" type="ORF">CGOC_LOCUS12364</name>
</gene>
<evidence type="ECO:0000313" key="6">
    <source>
        <dbReference type="Proteomes" id="UP000271889"/>
    </source>
</evidence>
<dbReference type="Pfam" id="PF00149">
    <property type="entry name" value="Metallophos"/>
    <property type="match status" value="1"/>
</dbReference>
<dbReference type="SUPFAM" id="SSF56300">
    <property type="entry name" value="Metallo-dependent phosphatases"/>
    <property type="match status" value="1"/>
</dbReference>
<dbReference type="GO" id="GO:0046872">
    <property type="term" value="F:metal ion binding"/>
    <property type="evidence" value="ECO:0007669"/>
    <property type="project" value="UniProtKB-KW"/>
</dbReference>
<protein>
    <recommendedName>
        <fullName evidence="4">Calcineurin-like phosphoesterase domain-containing protein</fullName>
    </recommendedName>
</protein>
<sequence>MLQYHSVLRPPVRKGEGKNSVNVEEWKQMLDILWSDPKPNKGCYPNVFRGGGSYFGADITASFLEKHGFNLIVRSHECKFEGYEYTHNKK</sequence>
<feature type="domain" description="Calcineurin-like phosphoesterase" evidence="4">
    <location>
        <begin position="27"/>
        <end position="79"/>
    </location>
</feature>
<keyword evidence="6" id="KW-1185">Reference proteome</keyword>
<evidence type="ECO:0000313" key="5">
    <source>
        <dbReference type="EMBL" id="VDN33323.1"/>
    </source>
</evidence>
<dbReference type="Gene3D" id="3.60.21.10">
    <property type="match status" value="1"/>
</dbReference>
<evidence type="ECO:0000256" key="1">
    <source>
        <dbReference type="ARBA" id="ARBA00001936"/>
    </source>
</evidence>